<feature type="domain" description="Ig-like" evidence="8">
    <location>
        <begin position="100"/>
        <end position="176"/>
    </location>
</feature>
<feature type="non-terminal residue" evidence="9">
    <location>
        <position position="176"/>
    </location>
</feature>
<dbReference type="Gene3D" id="2.60.40.10">
    <property type="entry name" value="Immunoglobulins"/>
    <property type="match status" value="2"/>
</dbReference>
<dbReference type="GO" id="GO:0150077">
    <property type="term" value="P:regulation of neuroinflammatory response"/>
    <property type="evidence" value="ECO:0007669"/>
    <property type="project" value="InterPro"/>
</dbReference>
<feature type="domain" description="Ig-like" evidence="8">
    <location>
        <begin position="1"/>
        <end position="93"/>
    </location>
</feature>
<accession>A0A7K9HN46</accession>
<dbReference type="InterPro" id="IPR036179">
    <property type="entry name" value="Ig-like_dom_sf"/>
</dbReference>
<evidence type="ECO:0000313" key="10">
    <source>
        <dbReference type="Proteomes" id="UP000534107"/>
    </source>
</evidence>
<reference evidence="9 10" key="1">
    <citation type="submission" date="2019-09" db="EMBL/GenBank/DDBJ databases">
        <title>Bird 10,000 Genomes (B10K) Project - Family phase.</title>
        <authorList>
            <person name="Zhang G."/>
        </authorList>
    </citation>
    <scope>NUCLEOTIDE SEQUENCE [LARGE SCALE GENOMIC DNA]</scope>
    <source>
        <strain evidence="9">B10K-DU-001-16</strain>
        <tissue evidence="9">Muscle</tissue>
    </source>
</reference>
<evidence type="ECO:0000256" key="5">
    <source>
        <dbReference type="ARBA" id="ARBA00023136"/>
    </source>
</evidence>
<dbReference type="SUPFAM" id="SSF48726">
    <property type="entry name" value="Immunoglobulin"/>
    <property type="match status" value="1"/>
</dbReference>
<dbReference type="PANTHER" id="PTHR21462:SF2">
    <property type="entry name" value="CELL SURFACE GLYCOPROTEIN CD200 RECEPTOR 2"/>
    <property type="match status" value="1"/>
</dbReference>
<comment type="subcellular location">
    <subcellularLocation>
        <location evidence="1">Membrane</location>
        <topology evidence="1">Single-pass membrane protein</topology>
    </subcellularLocation>
</comment>
<name>A0A7K9HN46_9PICI</name>
<dbReference type="InterPro" id="IPR003599">
    <property type="entry name" value="Ig_sub"/>
</dbReference>
<keyword evidence="10" id="KW-1185">Reference proteome</keyword>
<dbReference type="AlphaFoldDB" id="A0A7K9HN46"/>
<feature type="non-terminal residue" evidence="9">
    <location>
        <position position="1"/>
    </location>
</feature>
<organism evidence="9 10">
    <name type="scientific">Bucco capensis</name>
    <name type="common">collared puffbird</name>
    <dbReference type="NCBI Taxonomy" id="135168"/>
    <lineage>
        <taxon>Eukaryota</taxon>
        <taxon>Metazoa</taxon>
        <taxon>Chordata</taxon>
        <taxon>Craniata</taxon>
        <taxon>Vertebrata</taxon>
        <taxon>Euteleostomi</taxon>
        <taxon>Archelosauria</taxon>
        <taxon>Archosauria</taxon>
        <taxon>Dinosauria</taxon>
        <taxon>Saurischia</taxon>
        <taxon>Theropoda</taxon>
        <taxon>Coelurosauria</taxon>
        <taxon>Aves</taxon>
        <taxon>Neognathae</taxon>
        <taxon>Neoaves</taxon>
        <taxon>Telluraves</taxon>
        <taxon>Coraciimorphae</taxon>
        <taxon>Piciformes</taxon>
        <taxon>Bucconidae</taxon>
        <taxon>Bucco</taxon>
    </lineage>
</organism>
<gene>
    <name evidence="9" type="primary">Cd200r1b</name>
    <name evidence="9" type="ORF">BUCCAP_R12122</name>
</gene>
<keyword evidence="7" id="KW-0325">Glycoprotein</keyword>
<keyword evidence="6" id="KW-1015">Disulfide bond</keyword>
<keyword evidence="3" id="KW-0812">Transmembrane</keyword>
<evidence type="ECO:0000256" key="3">
    <source>
        <dbReference type="ARBA" id="ARBA00022692"/>
    </source>
</evidence>
<evidence type="ECO:0000256" key="2">
    <source>
        <dbReference type="ARBA" id="ARBA00008215"/>
    </source>
</evidence>
<dbReference type="EMBL" id="VWZO01009773">
    <property type="protein sequence ID" value="NXH15281.1"/>
    <property type="molecule type" value="Genomic_DNA"/>
</dbReference>
<evidence type="ECO:0000256" key="4">
    <source>
        <dbReference type="ARBA" id="ARBA00022989"/>
    </source>
</evidence>
<keyword evidence="5" id="KW-0472">Membrane</keyword>
<dbReference type="InterPro" id="IPR013783">
    <property type="entry name" value="Ig-like_fold"/>
</dbReference>
<evidence type="ECO:0000313" key="9">
    <source>
        <dbReference type="EMBL" id="NXH15281.1"/>
    </source>
</evidence>
<dbReference type="InterPro" id="IPR007110">
    <property type="entry name" value="Ig-like_dom"/>
</dbReference>
<dbReference type="PANTHER" id="PTHR21462">
    <property type="entry name" value="CELL SURFACE GLYCOPROTEIN OX2 RECEPTOR PRECURSOR"/>
    <property type="match status" value="1"/>
</dbReference>
<sequence length="176" mass="19175">VGNSSVLTCPSKSNITMITWKISPKIGGPCTLGYRADQNKTDRTNCSGSMNWKFRPDWDPTLEIQQVETAHEGNYTCEVVATEGNFHKTYNLIVLVPPRLTLYCDAHGNPECKAAAGKPVAQISWVPESNSTPRKEVHGNGTVTVLSKFTAYSTKVTNTTCILSHLAGNQSKSIVC</sequence>
<keyword evidence="4" id="KW-1133">Transmembrane helix</keyword>
<dbReference type="PROSITE" id="PS50835">
    <property type="entry name" value="IG_LIKE"/>
    <property type="match status" value="2"/>
</dbReference>
<dbReference type="Proteomes" id="UP000534107">
    <property type="component" value="Unassembled WGS sequence"/>
</dbReference>
<evidence type="ECO:0000259" key="8">
    <source>
        <dbReference type="PROSITE" id="PS50835"/>
    </source>
</evidence>
<comment type="similarity">
    <text evidence="2">Belongs to the CD200R family.</text>
</comment>
<comment type="caution">
    <text evidence="9">The sequence shown here is derived from an EMBL/GenBank/DDBJ whole genome shotgun (WGS) entry which is preliminary data.</text>
</comment>
<dbReference type="InterPro" id="IPR040012">
    <property type="entry name" value="CD200R"/>
</dbReference>
<dbReference type="SMART" id="SM00409">
    <property type="entry name" value="IG"/>
    <property type="match status" value="1"/>
</dbReference>
<evidence type="ECO:0000256" key="6">
    <source>
        <dbReference type="ARBA" id="ARBA00023157"/>
    </source>
</evidence>
<protein>
    <submittedName>
        <fullName evidence="9">MOR1B protein</fullName>
    </submittedName>
</protein>
<dbReference type="Pfam" id="PF07686">
    <property type="entry name" value="V-set"/>
    <property type="match status" value="1"/>
</dbReference>
<dbReference type="OrthoDB" id="8915654at2759"/>
<dbReference type="InterPro" id="IPR013106">
    <property type="entry name" value="Ig_V-set"/>
</dbReference>
<dbReference type="GO" id="GO:0009897">
    <property type="term" value="C:external side of plasma membrane"/>
    <property type="evidence" value="ECO:0007669"/>
    <property type="project" value="TreeGrafter"/>
</dbReference>
<dbReference type="GO" id="GO:0038023">
    <property type="term" value="F:signaling receptor activity"/>
    <property type="evidence" value="ECO:0007669"/>
    <property type="project" value="InterPro"/>
</dbReference>
<evidence type="ECO:0000256" key="7">
    <source>
        <dbReference type="ARBA" id="ARBA00023180"/>
    </source>
</evidence>
<evidence type="ECO:0000256" key="1">
    <source>
        <dbReference type="ARBA" id="ARBA00004167"/>
    </source>
</evidence>
<proteinExistence type="inferred from homology"/>